<keyword evidence="7" id="KW-0560">Oxidoreductase</keyword>
<evidence type="ECO:0000256" key="1">
    <source>
        <dbReference type="ARBA" id="ARBA00001974"/>
    </source>
</evidence>
<sequence length="438" mass="48509">MTHVAIMGGGIGGVSMAYELRHHLGRQVEITLVSDRDTFQFTPSNPWVAVGWRTQEKVEVPLRPHLARHGIAFVPTGVKQVRPDANRLELADGQTLDYDYLVVATGPELAFDEIPGCGPHGGYSQSVCTTPHGKQAFEALEALCADPGPVVVGAAQGASCFGPAYEYAFVLDRELRRRKLRHKVPMTFVTAEPYIGHLGLNGVGDTKGMLESELRNRDIPWITNAKTERIDAETLHVVEVDDDGKDKRRHALPAKMSMILPPFRGIPALEGTGDLVNPRRFVQIDNFQRNPTYTNIYAVGVCVAIPPVQKTPLPCGVPKTGFMIETMANAAARNIRDQIDGKPASYVATWNAFCLADYGNGGAAILAVPQTPPRNINWAVEGWWAHYAKVAYEWYFMRKLKKGIVEPFYEKWVMRLLGANKVHKEPMVHQQPPRQAAE</sequence>
<dbReference type="GO" id="GO:0019646">
    <property type="term" value="P:aerobic electron transport chain"/>
    <property type="evidence" value="ECO:0007669"/>
    <property type="project" value="TreeGrafter"/>
</dbReference>
<comment type="caution">
    <text evidence="16">The sequence shown here is derived from an EMBL/GenBank/DDBJ whole genome shotgun (WGS) entry which is preliminary data.</text>
</comment>
<keyword evidence="4" id="KW-0874">Quinone</keyword>
<keyword evidence="6" id="KW-0274">FAD</keyword>
<evidence type="ECO:0000256" key="8">
    <source>
        <dbReference type="ARBA" id="ARBA00023136"/>
    </source>
</evidence>
<dbReference type="GO" id="GO:0070224">
    <property type="term" value="F:sulfide:quinone oxidoreductase activity"/>
    <property type="evidence" value="ECO:0007669"/>
    <property type="project" value="UniProtKB-EC"/>
</dbReference>
<comment type="similarity">
    <text evidence="11">Belongs to the SQRD family.</text>
</comment>
<evidence type="ECO:0000313" key="16">
    <source>
        <dbReference type="EMBL" id="MBK1696646.1"/>
    </source>
</evidence>
<evidence type="ECO:0000256" key="3">
    <source>
        <dbReference type="ARBA" id="ARBA00022630"/>
    </source>
</evidence>
<dbReference type="GO" id="GO:0000166">
    <property type="term" value="F:nucleotide binding"/>
    <property type="evidence" value="ECO:0007669"/>
    <property type="project" value="UniProtKB-KW"/>
</dbReference>
<dbReference type="Proteomes" id="UP000778970">
    <property type="component" value="Unassembled WGS sequence"/>
</dbReference>
<evidence type="ECO:0000256" key="14">
    <source>
        <dbReference type="ARBA" id="ARBA00081101"/>
    </source>
</evidence>
<evidence type="ECO:0000259" key="15">
    <source>
        <dbReference type="Pfam" id="PF07992"/>
    </source>
</evidence>
<reference evidence="16" key="2">
    <citation type="journal article" date="2020" name="Microorganisms">
        <title>Osmotic Adaptation and Compatible Solute Biosynthesis of Phototrophic Bacteria as Revealed from Genome Analyses.</title>
        <authorList>
            <person name="Imhoff J.F."/>
            <person name="Rahn T."/>
            <person name="Kunzel S."/>
            <person name="Keller A."/>
            <person name="Neulinger S.C."/>
        </authorList>
    </citation>
    <scope>NUCLEOTIDE SEQUENCE</scope>
    <source>
        <strain evidence="16">DSM 9154</strain>
    </source>
</reference>
<evidence type="ECO:0000256" key="7">
    <source>
        <dbReference type="ARBA" id="ARBA00023002"/>
    </source>
</evidence>
<evidence type="ECO:0000256" key="2">
    <source>
        <dbReference type="ARBA" id="ARBA00004170"/>
    </source>
</evidence>
<evidence type="ECO:0000256" key="12">
    <source>
        <dbReference type="ARBA" id="ARBA00066453"/>
    </source>
</evidence>
<name>A0A934QGM7_9PROT</name>
<keyword evidence="5" id="KW-0547">Nucleotide-binding</keyword>
<comment type="function">
    <text evidence="10">Catalyzes the oxidation of hydrogen sulfide, with the help of a quinone. Consecutive reaction cycles lead to the accumulation of a polysulfide product on the active site Cys residues; these products are released when they exceed a critical length, typically as cyclooctasulfur.</text>
</comment>
<dbReference type="GO" id="GO:0016020">
    <property type="term" value="C:membrane"/>
    <property type="evidence" value="ECO:0007669"/>
    <property type="project" value="UniProtKB-SubCell"/>
</dbReference>
<dbReference type="EC" id="1.8.5.4" evidence="12"/>
<dbReference type="GO" id="GO:0003955">
    <property type="term" value="F:NAD(P)H dehydrogenase (quinone) activity"/>
    <property type="evidence" value="ECO:0007669"/>
    <property type="project" value="TreeGrafter"/>
</dbReference>
<keyword evidence="8" id="KW-0472">Membrane</keyword>
<dbReference type="InterPro" id="IPR023753">
    <property type="entry name" value="FAD/NAD-binding_dom"/>
</dbReference>
<evidence type="ECO:0000256" key="5">
    <source>
        <dbReference type="ARBA" id="ARBA00022741"/>
    </source>
</evidence>
<evidence type="ECO:0000256" key="4">
    <source>
        <dbReference type="ARBA" id="ARBA00022719"/>
    </source>
</evidence>
<accession>A0A934QGM7</accession>
<dbReference type="PANTHER" id="PTHR42913">
    <property type="entry name" value="APOPTOSIS-INDUCING FACTOR 1"/>
    <property type="match status" value="1"/>
</dbReference>
<comment type="subcellular location">
    <subcellularLocation>
        <location evidence="2">Membrane</location>
        <topology evidence="2">Peripheral membrane protein</topology>
    </subcellularLocation>
</comment>
<gene>
    <name evidence="16" type="ORF">CKO21_05255</name>
</gene>
<proteinExistence type="inferred from homology"/>
<reference evidence="16" key="1">
    <citation type="submission" date="2017-08" db="EMBL/GenBank/DDBJ databases">
        <authorList>
            <person name="Imhoff J.F."/>
            <person name="Rahn T."/>
            <person name="Kuenzel S."/>
            <person name="Neulinger S.C."/>
        </authorList>
    </citation>
    <scope>NUCLEOTIDE SEQUENCE</scope>
    <source>
        <strain evidence="16">DSM 9154</strain>
    </source>
</reference>
<dbReference type="PANTHER" id="PTHR42913:SF6">
    <property type="entry name" value="SULFIDE-QUINONE REDUCTASE"/>
    <property type="match status" value="1"/>
</dbReference>
<dbReference type="InterPro" id="IPR051169">
    <property type="entry name" value="NADH-Q_oxidoreductase"/>
</dbReference>
<dbReference type="RefSeq" id="WP_051432025.1">
    <property type="nucleotide sequence ID" value="NZ_NRRE01000018.1"/>
</dbReference>
<dbReference type="EMBL" id="NRRE01000018">
    <property type="protein sequence ID" value="MBK1696646.1"/>
    <property type="molecule type" value="Genomic_DNA"/>
</dbReference>
<comment type="cofactor">
    <cofactor evidence="1">
        <name>FAD</name>
        <dbReference type="ChEBI" id="CHEBI:57692"/>
    </cofactor>
</comment>
<feature type="domain" description="FAD/NAD(P)-binding" evidence="15">
    <location>
        <begin position="3"/>
        <end position="303"/>
    </location>
</feature>
<dbReference type="FunFam" id="3.50.50.100:FF:000017">
    <property type="entry name" value="Sulfide-quinone reductase"/>
    <property type="match status" value="1"/>
</dbReference>
<evidence type="ECO:0000313" key="17">
    <source>
        <dbReference type="Proteomes" id="UP000778970"/>
    </source>
</evidence>
<dbReference type="AlphaFoldDB" id="A0A934QGM7"/>
<dbReference type="InterPro" id="IPR036188">
    <property type="entry name" value="FAD/NAD-bd_sf"/>
</dbReference>
<protein>
    <recommendedName>
        <fullName evidence="13">Sulfide-quinone reductase</fullName>
        <ecNumber evidence="12">1.8.5.4</ecNumber>
    </recommendedName>
    <alternativeName>
        <fullName evidence="14">Sulfide:quinone oxidoreductase</fullName>
    </alternativeName>
</protein>
<evidence type="ECO:0000256" key="11">
    <source>
        <dbReference type="ARBA" id="ARBA00060891"/>
    </source>
</evidence>
<comment type="catalytic activity">
    <reaction evidence="9">
        <text>n a quinone + n hydrogen sulfide + n H(+) = polysulfur(n-2) + n a quinol</text>
        <dbReference type="Rhea" id="RHEA:30239"/>
        <dbReference type="Rhea" id="RHEA-COMP:19475"/>
        <dbReference type="ChEBI" id="CHEBI:15378"/>
        <dbReference type="ChEBI" id="CHEBI:17909"/>
        <dbReference type="ChEBI" id="CHEBI:24646"/>
        <dbReference type="ChEBI" id="CHEBI:29919"/>
        <dbReference type="ChEBI" id="CHEBI:132124"/>
        <dbReference type="EC" id="1.8.5.4"/>
    </reaction>
</comment>
<evidence type="ECO:0000256" key="9">
    <source>
        <dbReference type="ARBA" id="ARBA00050821"/>
    </source>
</evidence>
<dbReference type="Gene3D" id="3.50.50.100">
    <property type="match status" value="1"/>
</dbReference>
<evidence type="ECO:0000256" key="13">
    <source>
        <dbReference type="ARBA" id="ARBA00071264"/>
    </source>
</evidence>
<evidence type="ECO:0000256" key="10">
    <source>
        <dbReference type="ARBA" id="ARBA00054727"/>
    </source>
</evidence>
<evidence type="ECO:0000256" key="6">
    <source>
        <dbReference type="ARBA" id="ARBA00022827"/>
    </source>
</evidence>
<keyword evidence="3" id="KW-0285">Flavoprotein</keyword>
<keyword evidence="17" id="KW-1185">Reference proteome</keyword>
<organism evidence="16 17">
    <name type="scientific">Rhodovibrio salinarum</name>
    <dbReference type="NCBI Taxonomy" id="1087"/>
    <lineage>
        <taxon>Bacteria</taxon>
        <taxon>Pseudomonadati</taxon>
        <taxon>Pseudomonadota</taxon>
        <taxon>Alphaproteobacteria</taxon>
        <taxon>Rhodospirillales</taxon>
        <taxon>Rhodovibrionaceae</taxon>
        <taxon>Rhodovibrio</taxon>
    </lineage>
</organism>
<dbReference type="SUPFAM" id="SSF51905">
    <property type="entry name" value="FAD/NAD(P)-binding domain"/>
    <property type="match status" value="2"/>
</dbReference>
<dbReference type="GO" id="GO:0048038">
    <property type="term" value="F:quinone binding"/>
    <property type="evidence" value="ECO:0007669"/>
    <property type="project" value="UniProtKB-KW"/>
</dbReference>
<dbReference type="Pfam" id="PF07992">
    <property type="entry name" value="Pyr_redox_2"/>
    <property type="match status" value="1"/>
</dbReference>